<dbReference type="InterPro" id="IPR000719">
    <property type="entry name" value="Prot_kinase_dom"/>
</dbReference>
<dbReference type="GO" id="GO:0004672">
    <property type="term" value="F:protein kinase activity"/>
    <property type="evidence" value="ECO:0007669"/>
    <property type="project" value="InterPro"/>
</dbReference>
<dbReference type="Pfam" id="PF00069">
    <property type="entry name" value="Pkinase"/>
    <property type="match status" value="1"/>
</dbReference>
<dbReference type="PANTHER" id="PTHR48014">
    <property type="entry name" value="SERINE/THREONINE-PROTEIN KINASE FRAY2"/>
    <property type="match status" value="1"/>
</dbReference>
<dbReference type="PROSITE" id="PS50011">
    <property type="entry name" value="PROTEIN_KINASE_DOM"/>
    <property type="match status" value="1"/>
</dbReference>
<dbReference type="SMART" id="SM00220">
    <property type="entry name" value="S_TKc"/>
    <property type="match status" value="1"/>
</dbReference>
<dbReference type="GO" id="GO:0005524">
    <property type="term" value="F:ATP binding"/>
    <property type="evidence" value="ECO:0007669"/>
    <property type="project" value="InterPro"/>
</dbReference>
<comment type="similarity">
    <text evidence="1">Belongs to the protein kinase superfamily. STE Ser/Thr protein kinase family. STE20 subfamily.</text>
</comment>
<keyword evidence="4" id="KW-1185">Reference proteome</keyword>
<dbReference type="PIRSF" id="PIRSF000654">
    <property type="entry name" value="Integrin-linked_kinase"/>
    <property type="match status" value="1"/>
</dbReference>
<gene>
    <name evidence="3" type="ORF">GSBLH_T00001379001</name>
</gene>
<protein>
    <recommendedName>
        <fullName evidence="2">Protein kinase domain-containing protein</fullName>
    </recommendedName>
</protein>
<evidence type="ECO:0000313" key="4">
    <source>
        <dbReference type="Proteomes" id="UP000008312"/>
    </source>
</evidence>
<dbReference type="Proteomes" id="UP000008312">
    <property type="component" value="Unassembled WGS sequence"/>
</dbReference>
<dbReference type="OrthoDB" id="8693905at2759"/>
<name>D8LZF0_BLAHO</name>
<reference evidence="3" key="1">
    <citation type="submission" date="2010-02" db="EMBL/GenBank/DDBJ databases">
        <title>Sequencing and annotation of the Blastocystis hominis genome.</title>
        <authorList>
            <person name="Wincker P."/>
        </authorList>
    </citation>
    <scope>NUCLEOTIDE SEQUENCE</scope>
    <source>
        <strain evidence="3">Singapore isolate B</strain>
    </source>
</reference>
<dbReference type="InterPro" id="IPR011009">
    <property type="entry name" value="Kinase-like_dom_sf"/>
</dbReference>
<dbReference type="AlphaFoldDB" id="D8LZF0"/>
<dbReference type="InParanoid" id="D8LZF0"/>
<dbReference type="Gene3D" id="1.10.510.10">
    <property type="entry name" value="Transferase(Phosphotransferase) domain 1"/>
    <property type="match status" value="1"/>
</dbReference>
<dbReference type="EMBL" id="FN668640">
    <property type="protein sequence ID" value="CBK21189.2"/>
    <property type="molecule type" value="Genomic_DNA"/>
</dbReference>
<evidence type="ECO:0000313" key="3">
    <source>
        <dbReference type="EMBL" id="CBK21189.2"/>
    </source>
</evidence>
<evidence type="ECO:0000256" key="1">
    <source>
        <dbReference type="ARBA" id="ARBA00008874"/>
    </source>
</evidence>
<proteinExistence type="inferred from homology"/>
<accession>D8LZF0</accession>
<dbReference type="PANTHER" id="PTHR48014:SF21">
    <property type="entry name" value="SERINE_THREONINE-PROTEIN KINASE FRAY2"/>
    <property type="match status" value="1"/>
</dbReference>
<dbReference type="OMA" id="FLEMIAM"/>
<feature type="domain" description="Protein kinase" evidence="2">
    <location>
        <begin position="1"/>
        <end position="222"/>
    </location>
</feature>
<evidence type="ECO:0000259" key="2">
    <source>
        <dbReference type="PROSITE" id="PS50011"/>
    </source>
</evidence>
<dbReference type="SUPFAM" id="SSF56112">
    <property type="entry name" value="Protein kinase-like (PK-like)"/>
    <property type="match status" value="1"/>
</dbReference>
<organism evidence="3">
    <name type="scientific">Blastocystis hominis</name>
    <dbReference type="NCBI Taxonomy" id="12968"/>
    <lineage>
        <taxon>Eukaryota</taxon>
        <taxon>Sar</taxon>
        <taxon>Stramenopiles</taxon>
        <taxon>Bigyra</taxon>
        <taxon>Opalozoa</taxon>
        <taxon>Opalinata</taxon>
        <taxon>Blastocystidae</taxon>
        <taxon>Blastocystis</taxon>
    </lineage>
</organism>
<dbReference type="PROSITE" id="PS00108">
    <property type="entry name" value="PROTEIN_KINASE_ST"/>
    <property type="match status" value="1"/>
</dbReference>
<dbReference type="GeneID" id="24918643"/>
<sequence>MEKIRLCKHPNVLPLNCCFCVRNFMWIVTPFMKKGSLYRILNIVRDSKQNPAVQGLSENIICYVIHEVLKGLIYIHSSSYLHLDIKAANILVDSNGSICLSDFGVIPSTNSSKRHSAHGFVGTPCWMAPEVVSDSLISSSADLWSLGITALELYKGFPPLARFDTREIFARILQGEAPSFDSYYDVYKSTPSSAFQSFIEKVLVKQPEERATAEDLEDHRWFQGAEEGRAELLKLLETIPDIEEDRVFDLRLDL</sequence>
<dbReference type="GO" id="GO:0043539">
    <property type="term" value="F:protein serine/threonine kinase activator activity"/>
    <property type="evidence" value="ECO:0007669"/>
    <property type="project" value="InterPro"/>
</dbReference>
<dbReference type="RefSeq" id="XP_012895237.1">
    <property type="nucleotide sequence ID" value="XM_013039783.1"/>
</dbReference>
<dbReference type="InterPro" id="IPR008271">
    <property type="entry name" value="Ser/Thr_kinase_AS"/>
</dbReference>
<dbReference type="InterPro" id="IPR047173">
    <property type="entry name" value="STRAD_A/B-like"/>
</dbReference>